<evidence type="ECO:0000256" key="5">
    <source>
        <dbReference type="ARBA" id="ARBA00047317"/>
    </source>
</evidence>
<keyword evidence="9" id="KW-1185">Reference proteome</keyword>
<dbReference type="EC" id="2.10.1.1" evidence="6"/>
<dbReference type="PANTHER" id="PTHR10192">
    <property type="entry name" value="MOLYBDOPTERIN BIOSYNTHESIS PROTEIN"/>
    <property type="match status" value="1"/>
</dbReference>
<reference evidence="8 9" key="1">
    <citation type="submission" date="2020-08" db="EMBL/GenBank/DDBJ databases">
        <title>Genomic Encyclopedia of Type Strains, Phase IV (KMG-IV): sequencing the most valuable type-strain genomes for metagenomic binning, comparative biology and taxonomic classification.</title>
        <authorList>
            <person name="Goeker M."/>
        </authorList>
    </citation>
    <scope>NUCLEOTIDE SEQUENCE [LARGE SCALE GENOMIC DNA]</scope>
    <source>
        <strain evidence="8 9">DSM 16268</strain>
    </source>
</reference>
<evidence type="ECO:0000259" key="7">
    <source>
        <dbReference type="SMART" id="SM00852"/>
    </source>
</evidence>
<evidence type="ECO:0000256" key="4">
    <source>
        <dbReference type="ARBA" id="ARBA00023150"/>
    </source>
</evidence>
<keyword evidence="4 6" id="KW-0501">Molybdenum cofactor biosynthesis</keyword>
<gene>
    <name evidence="8" type="ORF">GGQ63_000002</name>
</gene>
<keyword evidence="6" id="KW-0500">Molybdenum</keyword>
<evidence type="ECO:0000256" key="2">
    <source>
        <dbReference type="ARBA" id="ARBA00005046"/>
    </source>
</evidence>
<dbReference type="Pfam" id="PF00994">
    <property type="entry name" value="MoCF_biosynth"/>
    <property type="match status" value="1"/>
</dbReference>
<dbReference type="EMBL" id="JACHOO010000001">
    <property type="protein sequence ID" value="MBB5750959.1"/>
    <property type="molecule type" value="Genomic_DNA"/>
</dbReference>
<proteinExistence type="inferred from homology"/>
<comment type="pathway">
    <text evidence="2 6">Cofactor biosynthesis; molybdopterin biosynthesis.</text>
</comment>
<comment type="catalytic activity">
    <reaction evidence="5">
        <text>adenylyl-molybdopterin + molybdate = Mo-molybdopterin + AMP + H(+)</text>
        <dbReference type="Rhea" id="RHEA:35047"/>
        <dbReference type="ChEBI" id="CHEBI:15378"/>
        <dbReference type="ChEBI" id="CHEBI:36264"/>
        <dbReference type="ChEBI" id="CHEBI:62727"/>
        <dbReference type="ChEBI" id="CHEBI:71302"/>
        <dbReference type="ChEBI" id="CHEBI:456215"/>
        <dbReference type="EC" id="2.10.1.1"/>
    </reaction>
</comment>
<dbReference type="AlphaFoldDB" id="A0A7W9FKN6"/>
<sequence>MNGLLPVEEALARVLDGIAPTPAEDVPIAEAFRRVLAAPLAARRTQPPYAVSAMDGYALRAADAASVGAALRPIGTAPAGTPFAGRVGEGETVRIFTGGALPEGADSVLLQEDAQVEDGRVIVREAVRPGQHVRPRGLDFAEGAVLLPAPRRLGMREIAIAAAMNHWAVPVRRQPTVAILATGDELAAPAPDVPAEAIVASNSYGIAALAIEAGARPVDRGIVRDDRAALAAAIEAALAEEPDVLVTLGGASVGEHDLVRGVLGGLGVDLDFWKIAMRPGKPLMFGRRGGTRILGLPGNPVSSLVCGLLFLRPLLDALLGLPPADPTEPAELGAPMAQNDRRRDYVRAMLAERPGAPPLATPFPRQDSSMLSTLAASGCLIVRPPHAPAAAAGAPIRILRLP</sequence>
<keyword evidence="6 8" id="KW-0808">Transferase</keyword>
<dbReference type="Pfam" id="PF03453">
    <property type="entry name" value="MoeA_N"/>
    <property type="match status" value="1"/>
</dbReference>
<dbReference type="InterPro" id="IPR036135">
    <property type="entry name" value="MoeA_linker/N_sf"/>
</dbReference>
<evidence type="ECO:0000256" key="3">
    <source>
        <dbReference type="ARBA" id="ARBA00010763"/>
    </source>
</evidence>
<comment type="function">
    <text evidence="1 6">Catalyzes the insertion of molybdate into adenylated molybdopterin with the concomitant release of AMP.</text>
</comment>
<organism evidence="8 9">
    <name type="scientific">Prosthecomicrobium pneumaticum</name>
    <dbReference type="NCBI Taxonomy" id="81895"/>
    <lineage>
        <taxon>Bacteria</taxon>
        <taxon>Pseudomonadati</taxon>
        <taxon>Pseudomonadota</taxon>
        <taxon>Alphaproteobacteria</taxon>
        <taxon>Hyphomicrobiales</taxon>
        <taxon>Kaistiaceae</taxon>
        <taxon>Prosthecomicrobium</taxon>
    </lineage>
</organism>
<dbReference type="InterPro" id="IPR005110">
    <property type="entry name" value="MoeA_linker/N"/>
</dbReference>
<evidence type="ECO:0000313" key="8">
    <source>
        <dbReference type="EMBL" id="MBB5750959.1"/>
    </source>
</evidence>
<dbReference type="PANTHER" id="PTHR10192:SF5">
    <property type="entry name" value="GEPHYRIN"/>
    <property type="match status" value="1"/>
</dbReference>
<dbReference type="InterPro" id="IPR036425">
    <property type="entry name" value="MoaB/Mog-like_dom_sf"/>
</dbReference>
<dbReference type="InterPro" id="IPR038987">
    <property type="entry name" value="MoeA-like"/>
</dbReference>
<dbReference type="GO" id="GO:0046872">
    <property type="term" value="F:metal ion binding"/>
    <property type="evidence" value="ECO:0007669"/>
    <property type="project" value="UniProtKB-UniRule"/>
</dbReference>
<dbReference type="GO" id="GO:0061599">
    <property type="term" value="F:molybdopterin molybdotransferase activity"/>
    <property type="evidence" value="ECO:0007669"/>
    <property type="project" value="UniProtKB-UniRule"/>
</dbReference>
<comment type="similarity">
    <text evidence="3 6">Belongs to the MoeA family.</text>
</comment>
<dbReference type="SUPFAM" id="SSF53218">
    <property type="entry name" value="Molybdenum cofactor biosynthesis proteins"/>
    <property type="match status" value="1"/>
</dbReference>
<name>A0A7W9FKN6_9HYPH</name>
<comment type="cofactor">
    <cofactor evidence="6">
        <name>Mg(2+)</name>
        <dbReference type="ChEBI" id="CHEBI:18420"/>
    </cofactor>
</comment>
<keyword evidence="6" id="KW-0479">Metal-binding</keyword>
<dbReference type="SMART" id="SM00852">
    <property type="entry name" value="MoCF_biosynth"/>
    <property type="match status" value="1"/>
</dbReference>
<feature type="domain" description="MoaB/Mog" evidence="7">
    <location>
        <begin position="178"/>
        <end position="317"/>
    </location>
</feature>
<dbReference type="SUPFAM" id="SSF63882">
    <property type="entry name" value="MoeA N-terminal region -like"/>
    <property type="match status" value="1"/>
</dbReference>
<protein>
    <recommendedName>
        <fullName evidence="6">Molybdopterin molybdenumtransferase</fullName>
        <ecNumber evidence="6">2.10.1.1</ecNumber>
    </recommendedName>
</protein>
<keyword evidence="6" id="KW-0460">Magnesium</keyword>
<comment type="caution">
    <text evidence="8">The sequence shown here is derived from an EMBL/GenBank/DDBJ whole genome shotgun (WGS) entry which is preliminary data.</text>
</comment>
<accession>A0A7W9FKN6</accession>
<dbReference type="SUPFAM" id="SSF63867">
    <property type="entry name" value="MoeA C-terminal domain-like"/>
    <property type="match status" value="1"/>
</dbReference>
<evidence type="ECO:0000313" key="9">
    <source>
        <dbReference type="Proteomes" id="UP000523821"/>
    </source>
</evidence>
<dbReference type="GO" id="GO:0005829">
    <property type="term" value="C:cytosol"/>
    <property type="evidence" value="ECO:0007669"/>
    <property type="project" value="TreeGrafter"/>
</dbReference>
<dbReference type="RefSeq" id="WP_183851552.1">
    <property type="nucleotide sequence ID" value="NZ_JACHOO010000001.1"/>
</dbReference>
<dbReference type="Proteomes" id="UP000523821">
    <property type="component" value="Unassembled WGS sequence"/>
</dbReference>
<dbReference type="GO" id="GO:0006777">
    <property type="term" value="P:Mo-molybdopterin cofactor biosynthetic process"/>
    <property type="evidence" value="ECO:0007669"/>
    <property type="project" value="UniProtKB-UniRule"/>
</dbReference>
<dbReference type="Pfam" id="PF03454">
    <property type="entry name" value="MoeA_C"/>
    <property type="match status" value="1"/>
</dbReference>
<dbReference type="InterPro" id="IPR005111">
    <property type="entry name" value="MoeA_C_domain_IV"/>
</dbReference>
<dbReference type="PROSITE" id="PS01079">
    <property type="entry name" value="MOCF_BIOSYNTHESIS_2"/>
    <property type="match status" value="1"/>
</dbReference>
<dbReference type="InterPro" id="IPR036688">
    <property type="entry name" value="MoeA_C_domain_IV_sf"/>
</dbReference>
<dbReference type="Gene3D" id="2.170.190.11">
    <property type="entry name" value="Molybdopterin biosynthesis moea protein, domain 3"/>
    <property type="match status" value="1"/>
</dbReference>
<dbReference type="CDD" id="cd00887">
    <property type="entry name" value="MoeA"/>
    <property type="match status" value="1"/>
</dbReference>
<dbReference type="Gene3D" id="3.90.105.10">
    <property type="entry name" value="Molybdopterin biosynthesis moea protein, domain 2"/>
    <property type="match status" value="1"/>
</dbReference>
<dbReference type="UniPathway" id="UPA00344"/>
<dbReference type="InterPro" id="IPR001453">
    <property type="entry name" value="MoaB/Mog_dom"/>
</dbReference>
<dbReference type="Gene3D" id="2.40.340.10">
    <property type="entry name" value="MoeA, C-terminal, domain IV"/>
    <property type="match status" value="1"/>
</dbReference>
<dbReference type="Gene3D" id="3.40.980.10">
    <property type="entry name" value="MoaB/Mog-like domain"/>
    <property type="match status" value="1"/>
</dbReference>
<dbReference type="NCBIfam" id="NF045515">
    <property type="entry name" value="Glp_gephyrin"/>
    <property type="match status" value="1"/>
</dbReference>
<dbReference type="InterPro" id="IPR008284">
    <property type="entry name" value="MoCF_biosynth_CS"/>
</dbReference>
<evidence type="ECO:0000256" key="6">
    <source>
        <dbReference type="RuleBase" id="RU365090"/>
    </source>
</evidence>
<evidence type="ECO:0000256" key="1">
    <source>
        <dbReference type="ARBA" id="ARBA00002901"/>
    </source>
</evidence>